<organism evidence="1 2">
    <name type="scientific">Xylaria curta</name>
    <dbReference type="NCBI Taxonomy" id="42375"/>
    <lineage>
        <taxon>Eukaryota</taxon>
        <taxon>Fungi</taxon>
        <taxon>Dikarya</taxon>
        <taxon>Ascomycota</taxon>
        <taxon>Pezizomycotina</taxon>
        <taxon>Sordariomycetes</taxon>
        <taxon>Xylariomycetidae</taxon>
        <taxon>Xylariales</taxon>
        <taxon>Xylariaceae</taxon>
        <taxon>Xylaria</taxon>
    </lineage>
</organism>
<comment type="caution">
    <text evidence="1">The sequence shown here is derived from an EMBL/GenBank/DDBJ whole genome shotgun (WGS) entry which is preliminary data.</text>
</comment>
<protein>
    <submittedName>
        <fullName evidence="1">Uncharacterized protein</fullName>
    </submittedName>
</protein>
<accession>A0ACC1PKS1</accession>
<evidence type="ECO:0000313" key="2">
    <source>
        <dbReference type="Proteomes" id="UP001143856"/>
    </source>
</evidence>
<dbReference type="Proteomes" id="UP001143856">
    <property type="component" value="Unassembled WGS sequence"/>
</dbReference>
<name>A0ACC1PKS1_9PEZI</name>
<dbReference type="EMBL" id="JAPDGR010000191">
    <property type="protein sequence ID" value="KAJ2993996.1"/>
    <property type="molecule type" value="Genomic_DNA"/>
</dbReference>
<gene>
    <name evidence="1" type="ORF">NUW58_g1672</name>
</gene>
<reference evidence="1" key="1">
    <citation type="submission" date="2022-10" db="EMBL/GenBank/DDBJ databases">
        <title>Genome Sequence of Xylaria curta.</title>
        <authorList>
            <person name="Buettner E."/>
        </authorList>
    </citation>
    <scope>NUCLEOTIDE SEQUENCE</scope>
    <source>
        <strain evidence="1">Babe10</strain>
    </source>
</reference>
<evidence type="ECO:0000313" key="1">
    <source>
        <dbReference type="EMBL" id="KAJ2993996.1"/>
    </source>
</evidence>
<sequence length="538" mass="61160">MPTPAAQAQLQQPWKKWIDKLDPKKITENGVVMDANNLSCDSHHGTVALTPRYDVDLTCDNESGGGSGRTPTSKLDLARDAVQETETEPQEHDDEIDVTALHHRAIDKMFGLNTDFVQAWPGSLIFCIHLEKISLGLIEYKYNVIWKVLGCEDTPSVEDRWELYFAVLSIISSLAPEETTINAICLQLARDKKFPTTSHGLPQLTELQFDEVRRVVFAVLCWISATLIPTLLRPDTQNSQVPQELTLPEDWVRNSKHALHQSDYKRPAAKIFRGFRENVINLHPIGTGSIPSGLAEDTLFESGITYISLYRIGNVKLKFVDTIIDHLHFDRKGRTLSLFRFPTFCAMSILCTKNLALIESMLLELVLSKTVYPGLHDSKAIHREVLLSYRLLFAQAPKSRALIKQYIYRYSRDTGKDIDPFLVALCTTPLSRLRHKMPVANDLFPDSTLSIDGEFEESDTYSAMDDFPVFGHRLQLLQRYNLRQQPSKVKDLWRDRRNPLQWYTFWMVLWVGGAAIIISLLQLAVSAAQLYYSIPQAA</sequence>
<proteinExistence type="predicted"/>
<keyword evidence="2" id="KW-1185">Reference proteome</keyword>